<evidence type="ECO:0000256" key="7">
    <source>
        <dbReference type="ARBA" id="ARBA00023288"/>
    </source>
</evidence>
<evidence type="ECO:0000256" key="9">
    <source>
        <dbReference type="ARBA" id="ARBA00048048"/>
    </source>
</evidence>
<dbReference type="EC" id="2.3.1.225" evidence="10"/>
<dbReference type="Proteomes" id="UP000759537">
    <property type="component" value="Unassembled WGS sequence"/>
</dbReference>
<feature type="transmembrane region" description="Helical" evidence="10">
    <location>
        <begin position="29"/>
        <end position="50"/>
    </location>
</feature>
<accession>A0A9P5MT44</accession>
<evidence type="ECO:0000256" key="10">
    <source>
        <dbReference type="RuleBase" id="RU079119"/>
    </source>
</evidence>
<dbReference type="GO" id="GO:0019706">
    <property type="term" value="F:protein-cysteine S-palmitoyltransferase activity"/>
    <property type="evidence" value="ECO:0007669"/>
    <property type="project" value="UniProtKB-EC"/>
</dbReference>
<feature type="transmembrane region" description="Helical" evidence="10">
    <location>
        <begin position="57"/>
        <end position="76"/>
    </location>
</feature>
<comment type="subcellular location">
    <subcellularLocation>
        <location evidence="1">Membrane</location>
        <topology evidence="1">Multi-pass membrane protein</topology>
    </subcellularLocation>
</comment>
<sequence length="328" mass="37605">MPSRPNWVYTCFKRLERCADTVTGAAGPFFVAIATVLFILGTLCFLDVILPTIPWPWLSVLPCFLIIINLFGHYYFACTVSPGFAGDPPQRVGRSFIWAKRRRYSISRANGVHWSSHLNITPASTTTCPKCGETKPERTHHCRVCNRCVLKYDHHCPCVGLHNERHFVMFMAYVTLATFCFVAFGWPHLFTALGLYFDDTWEHRISPILFTIIYLVCLVMCLAVGTMLAWQLWSVAVAETAVESYDHEYYRKVASSRGETFQNSYDLGSLNNLRLFFNIGKDGYPIYTLILPLRVLPYTDGRSWARRHGLERHHGVRADEELTDEEDN</sequence>
<protein>
    <recommendedName>
        <fullName evidence="10">Palmitoyltransferase</fullName>
        <ecNumber evidence="10">2.3.1.225</ecNumber>
    </recommendedName>
</protein>
<evidence type="ECO:0000259" key="11">
    <source>
        <dbReference type="Pfam" id="PF01529"/>
    </source>
</evidence>
<dbReference type="InterPro" id="IPR001594">
    <property type="entry name" value="Palmitoyltrfase_DHHC"/>
</dbReference>
<organism evidence="12 13">
    <name type="scientific">Russula ochroleuca</name>
    <dbReference type="NCBI Taxonomy" id="152965"/>
    <lineage>
        <taxon>Eukaryota</taxon>
        <taxon>Fungi</taxon>
        <taxon>Dikarya</taxon>
        <taxon>Basidiomycota</taxon>
        <taxon>Agaricomycotina</taxon>
        <taxon>Agaricomycetes</taxon>
        <taxon>Russulales</taxon>
        <taxon>Russulaceae</taxon>
        <taxon>Russula</taxon>
    </lineage>
</organism>
<comment type="domain">
    <text evidence="10">The DHHC domain is required for palmitoyltransferase activity.</text>
</comment>
<keyword evidence="6" id="KW-0564">Palmitate</keyword>
<keyword evidence="8 10" id="KW-0012">Acyltransferase</keyword>
<evidence type="ECO:0000256" key="8">
    <source>
        <dbReference type="ARBA" id="ARBA00023315"/>
    </source>
</evidence>
<feature type="transmembrane region" description="Helical" evidence="10">
    <location>
        <begin position="208"/>
        <end position="233"/>
    </location>
</feature>
<proteinExistence type="inferred from homology"/>
<keyword evidence="4 10" id="KW-1133">Transmembrane helix</keyword>
<keyword evidence="3 10" id="KW-0812">Transmembrane</keyword>
<dbReference type="PROSITE" id="PS50216">
    <property type="entry name" value="DHHC"/>
    <property type="match status" value="1"/>
</dbReference>
<evidence type="ECO:0000256" key="2">
    <source>
        <dbReference type="ARBA" id="ARBA00022679"/>
    </source>
</evidence>
<reference evidence="12" key="1">
    <citation type="submission" date="2019-10" db="EMBL/GenBank/DDBJ databases">
        <authorList>
            <consortium name="DOE Joint Genome Institute"/>
            <person name="Kuo A."/>
            <person name="Miyauchi S."/>
            <person name="Kiss E."/>
            <person name="Drula E."/>
            <person name="Kohler A."/>
            <person name="Sanchez-Garcia M."/>
            <person name="Andreopoulos B."/>
            <person name="Barry K.W."/>
            <person name="Bonito G."/>
            <person name="Buee M."/>
            <person name="Carver A."/>
            <person name="Chen C."/>
            <person name="Cichocki N."/>
            <person name="Clum A."/>
            <person name="Culley D."/>
            <person name="Crous P.W."/>
            <person name="Fauchery L."/>
            <person name="Girlanda M."/>
            <person name="Hayes R."/>
            <person name="Keri Z."/>
            <person name="LaButti K."/>
            <person name="Lipzen A."/>
            <person name="Lombard V."/>
            <person name="Magnuson J."/>
            <person name="Maillard F."/>
            <person name="Morin E."/>
            <person name="Murat C."/>
            <person name="Nolan M."/>
            <person name="Ohm R."/>
            <person name="Pangilinan J."/>
            <person name="Pereira M."/>
            <person name="Perotto S."/>
            <person name="Peter M."/>
            <person name="Riley R."/>
            <person name="Sitrit Y."/>
            <person name="Stielow B."/>
            <person name="Szollosi G."/>
            <person name="Zifcakova L."/>
            <person name="Stursova M."/>
            <person name="Spatafora J.W."/>
            <person name="Tedersoo L."/>
            <person name="Vaario L.-M."/>
            <person name="Yamada A."/>
            <person name="Yan M."/>
            <person name="Wang P."/>
            <person name="Xu J."/>
            <person name="Bruns T."/>
            <person name="Baldrian P."/>
            <person name="Vilgalys R."/>
            <person name="Henrissat B."/>
            <person name="Grigoriev I.V."/>
            <person name="Hibbett D."/>
            <person name="Nagy L.G."/>
            <person name="Martin F.M."/>
        </authorList>
    </citation>
    <scope>NUCLEOTIDE SEQUENCE</scope>
    <source>
        <strain evidence="12">Prilba</strain>
    </source>
</reference>
<name>A0A9P5MT44_9AGAM</name>
<dbReference type="PANTHER" id="PTHR12246">
    <property type="entry name" value="PALMITOYLTRANSFERASE ZDHHC16"/>
    <property type="match status" value="1"/>
</dbReference>
<comment type="caution">
    <text evidence="12">The sequence shown here is derived from an EMBL/GenBank/DDBJ whole genome shotgun (WGS) entry which is preliminary data.</text>
</comment>
<evidence type="ECO:0000313" key="12">
    <source>
        <dbReference type="EMBL" id="KAF8478020.1"/>
    </source>
</evidence>
<dbReference type="AlphaFoldDB" id="A0A9P5MT44"/>
<feature type="domain" description="Palmitoyltransferase DHHC" evidence="11">
    <location>
        <begin position="125"/>
        <end position="246"/>
    </location>
</feature>
<evidence type="ECO:0000256" key="5">
    <source>
        <dbReference type="ARBA" id="ARBA00023136"/>
    </source>
</evidence>
<evidence type="ECO:0000256" key="1">
    <source>
        <dbReference type="ARBA" id="ARBA00004141"/>
    </source>
</evidence>
<dbReference type="InterPro" id="IPR039859">
    <property type="entry name" value="PFA4/ZDH16/20/ERF2-like"/>
</dbReference>
<evidence type="ECO:0000256" key="3">
    <source>
        <dbReference type="ARBA" id="ARBA00022692"/>
    </source>
</evidence>
<reference evidence="12" key="2">
    <citation type="journal article" date="2020" name="Nat. Commun.">
        <title>Large-scale genome sequencing of mycorrhizal fungi provides insights into the early evolution of symbiotic traits.</title>
        <authorList>
            <person name="Miyauchi S."/>
            <person name="Kiss E."/>
            <person name="Kuo A."/>
            <person name="Drula E."/>
            <person name="Kohler A."/>
            <person name="Sanchez-Garcia M."/>
            <person name="Morin E."/>
            <person name="Andreopoulos B."/>
            <person name="Barry K.W."/>
            <person name="Bonito G."/>
            <person name="Buee M."/>
            <person name="Carver A."/>
            <person name="Chen C."/>
            <person name="Cichocki N."/>
            <person name="Clum A."/>
            <person name="Culley D."/>
            <person name="Crous P.W."/>
            <person name="Fauchery L."/>
            <person name="Girlanda M."/>
            <person name="Hayes R.D."/>
            <person name="Keri Z."/>
            <person name="LaButti K."/>
            <person name="Lipzen A."/>
            <person name="Lombard V."/>
            <person name="Magnuson J."/>
            <person name="Maillard F."/>
            <person name="Murat C."/>
            <person name="Nolan M."/>
            <person name="Ohm R.A."/>
            <person name="Pangilinan J."/>
            <person name="Pereira M.F."/>
            <person name="Perotto S."/>
            <person name="Peter M."/>
            <person name="Pfister S."/>
            <person name="Riley R."/>
            <person name="Sitrit Y."/>
            <person name="Stielow J.B."/>
            <person name="Szollosi G."/>
            <person name="Zifcakova L."/>
            <person name="Stursova M."/>
            <person name="Spatafora J.W."/>
            <person name="Tedersoo L."/>
            <person name="Vaario L.M."/>
            <person name="Yamada A."/>
            <person name="Yan M."/>
            <person name="Wang P."/>
            <person name="Xu J."/>
            <person name="Bruns T."/>
            <person name="Baldrian P."/>
            <person name="Vilgalys R."/>
            <person name="Dunand C."/>
            <person name="Henrissat B."/>
            <person name="Grigoriev I.V."/>
            <person name="Hibbett D."/>
            <person name="Nagy L.G."/>
            <person name="Martin F.M."/>
        </authorList>
    </citation>
    <scope>NUCLEOTIDE SEQUENCE</scope>
    <source>
        <strain evidence="12">Prilba</strain>
    </source>
</reference>
<feature type="transmembrane region" description="Helical" evidence="10">
    <location>
        <begin position="170"/>
        <end position="196"/>
    </location>
</feature>
<evidence type="ECO:0000313" key="13">
    <source>
        <dbReference type="Proteomes" id="UP000759537"/>
    </source>
</evidence>
<dbReference type="GO" id="GO:0016020">
    <property type="term" value="C:membrane"/>
    <property type="evidence" value="ECO:0007669"/>
    <property type="project" value="UniProtKB-SubCell"/>
</dbReference>
<dbReference type="OrthoDB" id="9909019at2759"/>
<comment type="catalytic activity">
    <reaction evidence="9 10">
        <text>L-cysteinyl-[protein] + hexadecanoyl-CoA = S-hexadecanoyl-L-cysteinyl-[protein] + CoA</text>
        <dbReference type="Rhea" id="RHEA:36683"/>
        <dbReference type="Rhea" id="RHEA-COMP:10131"/>
        <dbReference type="Rhea" id="RHEA-COMP:11032"/>
        <dbReference type="ChEBI" id="CHEBI:29950"/>
        <dbReference type="ChEBI" id="CHEBI:57287"/>
        <dbReference type="ChEBI" id="CHEBI:57379"/>
        <dbReference type="ChEBI" id="CHEBI:74151"/>
        <dbReference type="EC" id="2.3.1.225"/>
    </reaction>
</comment>
<keyword evidence="5 10" id="KW-0472">Membrane</keyword>
<dbReference type="EMBL" id="WHVB01000012">
    <property type="protein sequence ID" value="KAF8478020.1"/>
    <property type="molecule type" value="Genomic_DNA"/>
</dbReference>
<keyword evidence="7" id="KW-0449">Lipoprotein</keyword>
<gene>
    <name evidence="12" type="ORF">DFH94DRAFT_76680</name>
</gene>
<evidence type="ECO:0000256" key="4">
    <source>
        <dbReference type="ARBA" id="ARBA00022989"/>
    </source>
</evidence>
<evidence type="ECO:0000256" key="6">
    <source>
        <dbReference type="ARBA" id="ARBA00023139"/>
    </source>
</evidence>
<comment type="similarity">
    <text evidence="10">Belongs to the DHHC palmitoyltransferase family.</text>
</comment>
<keyword evidence="13" id="KW-1185">Reference proteome</keyword>
<keyword evidence="2 10" id="KW-0808">Transferase</keyword>
<dbReference type="Pfam" id="PF01529">
    <property type="entry name" value="DHHC"/>
    <property type="match status" value="1"/>
</dbReference>